<keyword evidence="2" id="KW-1185">Reference proteome</keyword>
<evidence type="ECO:0000313" key="1">
    <source>
        <dbReference type="EMBL" id="ANW00112.1"/>
    </source>
</evidence>
<name>A0A1B1UBH3_9BRAD</name>
<dbReference type="AlphaFoldDB" id="A0A1B1UBH3"/>
<reference evidence="1 2" key="1">
    <citation type="submission" date="2016-07" db="EMBL/GenBank/DDBJ databases">
        <title>Complete genome sequence of Bradyrhizobium icense LMTR 13T, a potential inoculant strain isolated from lima bean (Phaseolus lunatus) in Peru.</title>
        <authorList>
            <person name="Ormeno-Orrillo E."/>
            <person name="Duran D."/>
            <person name="Rogel M.A."/>
            <person name="Rey L."/>
            <person name="Imperial J."/>
            <person name="Ruiz-Argueso T."/>
            <person name="Martinez-Romero E."/>
        </authorList>
    </citation>
    <scope>NUCLEOTIDE SEQUENCE [LARGE SCALE GENOMIC DNA]</scope>
    <source>
        <strain evidence="1 2">LMTR 13</strain>
    </source>
</reference>
<evidence type="ECO:0000313" key="2">
    <source>
        <dbReference type="Proteomes" id="UP000092839"/>
    </source>
</evidence>
<dbReference type="KEGG" id="bic:LMTR13_07845"/>
<dbReference type="Proteomes" id="UP000092839">
    <property type="component" value="Chromosome"/>
</dbReference>
<dbReference type="EMBL" id="CP016428">
    <property type="protein sequence ID" value="ANW00112.1"/>
    <property type="molecule type" value="Genomic_DNA"/>
</dbReference>
<accession>A0A1B1UBH3</accession>
<protein>
    <submittedName>
        <fullName evidence="1">Uncharacterized protein</fullName>
    </submittedName>
</protein>
<proteinExistence type="predicted"/>
<organism evidence="1 2">
    <name type="scientific">Bradyrhizobium icense</name>
    <dbReference type="NCBI Taxonomy" id="1274631"/>
    <lineage>
        <taxon>Bacteria</taxon>
        <taxon>Pseudomonadati</taxon>
        <taxon>Pseudomonadota</taxon>
        <taxon>Alphaproteobacteria</taxon>
        <taxon>Hyphomicrobiales</taxon>
        <taxon>Nitrobacteraceae</taxon>
        <taxon>Bradyrhizobium</taxon>
    </lineage>
</organism>
<sequence>MSDTMTPFETVVVGVVFKMSTFREADGKEVVGLHPGTRPPFRYAAGMASLCGTLVRVDRTRTPVIA</sequence>
<gene>
    <name evidence="1" type="ORF">LMTR13_07845</name>
</gene>